<evidence type="ECO:0000256" key="1">
    <source>
        <dbReference type="SAM" id="Phobius"/>
    </source>
</evidence>
<feature type="transmembrane region" description="Helical" evidence="1">
    <location>
        <begin position="127"/>
        <end position="152"/>
    </location>
</feature>
<dbReference type="Proteomes" id="UP001219525">
    <property type="component" value="Unassembled WGS sequence"/>
</dbReference>
<keyword evidence="1" id="KW-1133">Transmembrane helix</keyword>
<comment type="caution">
    <text evidence="2">The sequence shown here is derived from an EMBL/GenBank/DDBJ whole genome shotgun (WGS) entry which is preliminary data.</text>
</comment>
<evidence type="ECO:0000313" key="2">
    <source>
        <dbReference type="EMBL" id="KAJ7217278.1"/>
    </source>
</evidence>
<name>A0AAD6VNT8_9AGAR</name>
<sequence>MDDPRSIRRCHLSEPRIEPDVPRSDATAVATSKQTRTTATFFAARCGRCITLFAVSKLSPPPTQLAHREHHGTLTSNVDAAWYKPILVTRPLKTACLEYRAVEQRDLRRHRQVRVLQRSRCRGSMRAFVNFWLSGVTATLAVRCVAVLFLSVPLSERLSSSRVLTSPSTALPRSLPTTTTTLSTTGSVYRLGRELDRGGVGVDLFPAARALWSAVALFGVTDGDDGDTGTLAGVRYTTRSNASSACPSPTLSWRRPVHGAVVRPQPEAHAYTAFTGPHDDHIVPSTAREASILIGATDSRNRCAGARSGSCKSFSAVTSARRQNWELVNAEGLSGDGGAV</sequence>
<dbReference type="EMBL" id="JARJCW010000014">
    <property type="protein sequence ID" value="KAJ7217278.1"/>
    <property type="molecule type" value="Genomic_DNA"/>
</dbReference>
<evidence type="ECO:0000313" key="3">
    <source>
        <dbReference type="Proteomes" id="UP001219525"/>
    </source>
</evidence>
<organism evidence="2 3">
    <name type="scientific">Mycena pura</name>
    <dbReference type="NCBI Taxonomy" id="153505"/>
    <lineage>
        <taxon>Eukaryota</taxon>
        <taxon>Fungi</taxon>
        <taxon>Dikarya</taxon>
        <taxon>Basidiomycota</taxon>
        <taxon>Agaricomycotina</taxon>
        <taxon>Agaricomycetes</taxon>
        <taxon>Agaricomycetidae</taxon>
        <taxon>Agaricales</taxon>
        <taxon>Marasmiineae</taxon>
        <taxon>Mycenaceae</taxon>
        <taxon>Mycena</taxon>
    </lineage>
</organism>
<keyword evidence="3" id="KW-1185">Reference proteome</keyword>
<gene>
    <name evidence="2" type="ORF">GGX14DRAFT_561796</name>
</gene>
<keyword evidence="1" id="KW-0812">Transmembrane</keyword>
<accession>A0AAD6VNT8</accession>
<dbReference type="AlphaFoldDB" id="A0AAD6VNT8"/>
<proteinExistence type="predicted"/>
<keyword evidence="1" id="KW-0472">Membrane</keyword>
<protein>
    <submittedName>
        <fullName evidence="2">Uncharacterized protein</fullName>
    </submittedName>
</protein>
<reference evidence="2" key="1">
    <citation type="submission" date="2023-03" db="EMBL/GenBank/DDBJ databases">
        <title>Massive genome expansion in bonnet fungi (Mycena s.s.) driven by repeated elements and novel gene families across ecological guilds.</title>
        <authorList>
            <consortium name="Lawrence Berkeley National Laboratory"/>
            <person name="Harder C.B."/>
            <person name="Miyauchi S."/>
            <person name="Viragh M."/>
            <person name="Kuo A."/>
            <person name="Thoen E."/>
            <person name="Andreopoulos B."/>
            <person name="Lu D."/>
            <person name="Skrede I."/>
            <person name="Drula E."/>
            <person name="Henrissat B."/>
            <person name="Morin E."/>
            <person name="Kohler A."/>
            <person name="Barry K."/>
            <person name="LaButti K."/>
            <person name="Morin E."/>
            <person name="Salamov A."/>
            <person name="Lipzen A."/>
            <person name="Mereny Z."/>
            <person name="Hegedus B."/>
            <person name="Baldrian P."/>
            <person name="Stursova M."/>
            <person name="Weitz H."/>
            <person name="Taylor A."/>
            <person name="Grigoriev I.V."/>
            <person name="Nagy L.G."/>
            <person name="Martin F."/>
            <person name="Kauserud H."/>
        </authorList>
    </citation>
    <scope>NUCLEOTIDE SEQUENCE</scope>
    <source>
        <strain evidence="2">9144</strain>
    </source>
</reference>